<evidence type="ECO:0000256" key="3">
    <source>
        <dbReference type="ARBA" id="ARBA00022679"/>
    </source>
</evidence>
<comment type="catalytic activity">
    <reaction evidence="1">
        <text>S-ubiquitinyl-[E2 ubiquitin-conjugating enzyme]-L-cysteine + [acceptor protein]-L-lysine = [E2 ubiquitin-conjugating enzyme]-L-cysteine + N(6)-ubiquitinyl-[acceptor protein]-L-lysine.</text>
        <dbReference type="EC" id="2.3.2.27"/>
    </reaction>
</comment>
<keyword evidence="10" id="KW-0472">Membrane</keyword>
<organism evidence="12 13">
    <name type="scientific">Aedes albopictus</name>
    <name type="common">Asian tiger mosquito</name>
    <name type="synonym">Stegomyia albopicta</name>
    <dbReference type="NCBI Taxonomy" id="7160"/>
    <lineage>
        <taxon>Eukaryota</taxon>
        <taxon>Metazoa</taxon>
        <taxon>Ecdysozoa</taxon>
        <taxon>Arthropoda</taxon>
        <taxon>Hexapoda</taxon>
        <taxon>Insecta</taxon>
        <taxon>Pterygota</taxon>
        <taxon>Neoptera</taxon>
        <taxon>Endopterygota</taxon>
        <taxon>Diptera</taxon>
        <taxon>Nematocera</taxon>
        <taxon>Culicoidea</taxon>
        <taxon>Culicidae</taxon>
        <taxon>Culicinae</taxon>
        <taxon>Aedini</taxon>
        <taxon>Aedes</taxon>
        <taxon>Stegomyia</taxon>
    </lineage>
</organism>
<feature type="transmembrane region" description="Helical" evidence="10">
    <location>
        <begin position="6"/>
        <end position="27"/>
    </location>
</feature>
<keyword evidence="5 8" id="KW-0863">Zinc-finger</keyword>
<feature type="region of interest" description="Disordered" evidence="9">
    <location>
        <begin position="39"/>
        <end position="62"/>
    </location>
</feature>
<reference evidence="12" key="2">
    <citation type="submission" date="2025-05" db="UniProtKB">
        <authorList>
            <consortium name="EnsemblMetazoa"/>
        </authorList>
    </citation>
    <scope>IDENTIFICATION</scope>
    <source>
        <strain evidence="12">Foshan</strain>
    </source>
</reference>
<keyword evidence="3" id="KW-0808">Transferase</keyword>
<dbReference type="Proteomes" id="UP000069940">
    <property type="component" value="Unassembled WGS sequence"/>
</dbReference>
<dbReference type="RefSeq" id="XP_029733395.2">
    <property type="nucleotide sequence ID" value="XM_029877535.2"/>
</dbReference>
<dbReference type="EnsemblMetazoa" id="AALFPA23_018094.R26557">
    <property type="protein sequence ID" value="AALFPA23_018094.P26557"/>
    <property type="gene ID" value="AALFPA23_018094"/>
</dbReference>
<dbReference type="PANTHER" id="PTHR22937">
    <property type="entry name" value="E3 UBIQUITIN-PROTEIN LIGASE RNF165"/>
    <property type="match status" value="1"/>
</dbReference>
<evidence type="ECO:0000313" key="13">
    <source>
        <dbReference type="Proteomes" id="UP000069940"/>
    </source>
</evidence>
<keyword evidence="7" id="KW-0862">Zinc</keyword>
<dbReference type="SMART" id="SM00184">
    <property type="entry name" value="RING"/>
    <property type="match status" value="1"/>
</dbReference>
<proteinExistence type="predicted"/>
<dbReference type="Pfam" id="PF13639">
    <property type="entry name" value="zf-RING_2"/>
    <property type="match status" value="1"/>
</dbReference>
<evidence type="ECO:0000256" key="4">
    <source>
        <dbReference type="ARBA" id="ARBA00022723"/>
    </source>
</evidence>
<dbReference type="PANTHER" id="PTHR22937:SF65">
    <property type="entry name" value="E3 UBIQUITIN-PROTEIN LIGASE ARK2C"/>
    <property type="match status" value="1"/>
</dbReference>
<keyword evidence="10" id="KW-0812">Transmembrane</keyword>
<evidence type="ECO:0000256" key="1">
    <source>
        <dbReference type="ARBA" id="ARBA00000900"/>
    </source>
</evidence>
<sequence length="115" mass="13190">MVLQGVFTFASSLALGVVALVGIYYTYNYYRNQWEEEPFRRSRPVPTNPTSSKRWESCDDTSDSNCTICLISVNDEGAKTKLVCGHLFHKRCINGWLQHSKFCPNCREPARFTTE</sequence>
<keyword evidence="10" id="KW-1133">Transmembrane helix</keyword>
<evidence type="ECO:0000256" key="10">
    <source>
        <dbReference type="SAM" id="Phobius"/>
    </source>
</evidence>
<dbReference type="InterPro" id="IPR013083">
    <property type="entry name" value="Znf_RING/FYVE/PHD"/>
</dbReference>
<protein>
    <recommendedName>
        <fullName evidence="2">RING-type E3 ubiquitin transferase</fullName>
        <ecNumber evidence="2">2.3.2.27</ecNumber>
    </recommendedName>
</protein>
<name>A0ABM1ZG09_AEDAL</name>
<dbReference type="PROSITE" id="PS50089">
    <property type="entry name" value="ZF_RING_2"/>
    <property type="match status" value="1"/>
</dbReference>
<accession>A0ABM1ZG09</accession>
<evidence type="ECO:0000256" key="5">
    <source>
        <dbReference type="ARBA" id="ARBA00022771"/>
    </source>
</evidence>
<evidence type="ECO:0000256" key="2">
    <source>
        <dbReference type="ARBA" id="ARBA00012483"/>
    </source>
</evidence>
<evidence type="ECO:0000313" key="12">
    <source>
        <dbReference type="EnsemblMetazoa" id="AALFPA23_018094.P26557"/>
    </source>
</evidence>
<keyword evidence="4" id="KW-0479">Metal-binding</keyword>
<dbReference type="InterPro" id="IPR001841">
    <property type="entry name" value="Znf_RING"/>
</dbReference>
<evidence type="ECO:0000259" key="11">
    <source>
        <dbReference type="PROSITE" id="PS50089"/>
    </source>
</evidence>
<keyword evidence="13" id="KW-1185">Reference proteome</keyword>
<dbReference type="GeneID" id="115269127"/>
<keyword evidence="6" id="KW-0833">Ubl conjugation pathway</keyword>
<dbReference type="EC" id="2.3.2.27" evidence="2"/>
<dbReference type="InterPro" id="IPR045191">
    <property type="entry name" value="MBR1/2-like"/>
</dbReference>
<evidence type="ECO:0000256" key="8">
    <source>
        <dbReference type="PROSITE-ProRule" id="PRU00175"/>
    </source>
</evidence>
<evidence type="ECO:0000256" key="9">
    <source>
        <dbReference type="SAM" id="MobiDB-lite"/>
    </source>
</evidence>
<feature type="domain" description="RING-type" evidence="11">
    <location>
        <begin position="66"/>
        <end position="107"/>
    </location>
</feature>
<reference evidence="13" key="1">
    <citation type="journal article" date="2015" name="Proc. Natl. Acad. Sci. U.S.A.">
        <title>Genome sequence of the Asian Tiger mosquito, Aedes albopictus, reveals insights into its biology, genetics, and evolution.</title>
        <authorList>
            <person name="Chen X.G."/>
            <person name="Jiang X."/>
            <person name="Gu J."/>
            <person name="Xu M."/>
            <person name="Wu Y."/>
            <person name="Deng Y."/>
            <person name="Zhang C."/>
            <person name="Bonizzoni M."/>
            <person name="Dermauw W."/>
            <person name="Vontas J."/>
            <person name="Armbruster P."/>
            <person name="Huang X."/>
            <person name="Yang Y."/>
            <person name="Zhang H."/>
            <person name="He W."/>
            <person name="Peng H."/>
            <person name="Liu Y."/>
            <person name="Wu K."/>
            <person name="Chen J."/>
            <person name="Lirakis M."/>
            <person name="Topalis P."/>
            <person name="Van Leeuwen T."/>
            <person name="Hall A.B."/>
            <person name="Jiang X."/>
            <person name="Thorpe C."/>
            <person name="Mueller R.L."/>
            <person name="Sun C."/>
            <person name="Waterhouse R.M."/>
            <person name="Yan G."/>
            <person name="Tu Z.J."/>
            <person name="Fang X."/>
            <person name="James A.A."/>
        </authorList>
    </citation>
    <scope>NUCLEOTIDE SEQUENCE [LARGE SCALE GENOMIC DNA]</scope>
    <source>
        <strain evidence="13">Foshan</strain>
    </source>
</reference>
<dbReference type="SUPFAM" id="SSF57850">
    <property type="entry name" value="RING/U-box"/>
    <property type="match status" value="1"/>
</dbReference>
<dbReference type="Gene3D" id="3.30.40.10">
    <property type="entry name" value="Zinc/RING finger domain, C3HC4 (zinc finger)"/>
    <property type="match status" value="1"/>
</dbReference>
<evidence type="ECO:0000256" key="7">
    <source>
        <dbReference type="ARBA" id="ARBA00022833"/>
    </source>
</evidence>
<evidence type="ECO:0000256" key="6">
    <source>
        <dbReference type="ARBA" id="ARBA00022786"/>
    </source>
</evidence>